<dbReference type="Proteomes" id="UP000502297">
    <property type="component" value="Chromosome"/>
</dbReference>
<feature type="transmembrane region" description="Helical" evidence="2">
    <location>
        <begin position="6"/>
        <end position="23"/>
    </location>
</feature>
<dbReference type="KEGG" id="asha:G8E00_11415"/>
<protein>
    <submittedName>
        <fullName evidence="3">Uncharacterized protein</fullName>
    </submittedName>
</protein>
<feature type="region of interest" description="Disordered" evidence="1">
    <location>
        <begin position="110"/>
        <end position="144"/>
    </location>
</feature>
<keyword evidence="4" id="KW-1185">Reference proteome</keyword>
<accession>A0A6G8RX45</accession>
<organism evidence="3 4">
    <name type="scientific">Acinetobacter shaoyimingii</name>
    <dbReference type="NCBI Taxonomy" id="2715164"/>
    <lineage>
        <taxon>Bacteria</taxon>
        <taxon>Pseudomonadati</taxon>
        <taxon>Pseudomonadota</taxon>
        <taxon>Gammaproteobacteria</taxon>
        <taxon>Moraxellales</taxon>
        <taxon>Moraxellaceae</taxon>
        <taxon>Acinetobacter</taxon>
    </lineage>
</organism>
<evidence type="ECO:0000313" key="3">
    <source>
        <dbReference type="EMBL" id="QIO06516.1"/>
    </source>
</evidence>
<name>A0A6G8RX45_9GAMM</name>
<sequence>MNTPWLKSLIFWSVVIAIVYVVFQCTQRTESSRAAPTLMYERLYYCAKELNTQQHQALIHKIKSHVQPNIKQNELMQLLNECRQANPMKSTESYMQLIKNIEHQIVTSTTAKDIDHSQNTIEDETYPEVNDPSLDSNESEIEDE</sequence>
<gene>
    <name evidence="3" type="ORF">G8E00_11415</name>
</gene>
<evidence type="ECO:0000256" key="2">
    <source>
        <dbReference type="SAM" id="Phobius"/>
    </source>
</evidence>
<keyword evidence="2" id="KW-0812">Transmembrane</keyword>
<dbReference type="AlphaFoldDB" id="A0A6G8RX45"/>
<evidence type="ECO:0000256" key="1">
    <source>
        <dbReference type="SAM" id="MobiDB-lite"/>
    </source>
</evidence>
<keyword evidence="2" id="KW-1133">Transmembrane helix</keyword>
<dbReference type="EMBL" id="CP049801">
    <property type="protein sequence ID" value="QIO06516.1"/>
    <property type="molecule type" value="Genomic_DNA"/>
</dbReference>
<dbReference type="RefSeq" id="WP_166010861.1">
    <property type="nucleotide sequence ID" value="NZ_CP049801.1"/>
</dbReference>
<reference evidence="3 4" key="1">
    <citation type="submission" date="2020-03" db="EMBL/GenBank/DDBJ databases">
        <authorList>
            <person name="Zhu W."/>
        </authorList>
    </citation>
    <scope>NUCLEOTIDE SEQUENCE [LARGE SCALE GENOMIC DNA]</scope>
    <source>
        <strain evidence="3 4">323-1</strain>
    </source>
</reference>
<evidence type="ECO:0000313" key="4">
    <source>
        <dbReference type="Proteomes" id="UP000502297"/>
    </source>
</evidence>
<keyword evidence="2" id="KW-0472">Membrane</keyword>
<proteinExistence type="predicted"/>